<feature type="domain" description="NmrA-like" evidence="3">
    <location>
        <begin position="2"/>
        <end position="291"/>
    </location>
</feature>
<evidence type="ECO:0000313" key="5">
    <source>
        <dbReference type="Proteomes" id="UP001628179"/>
    </source>
</evidence>
<dbReference type="CDD" id="cd05251">
    <property type="entry name" value="NmrA_like_SDR_a"/>
    <property type="match status" value="1"/>
</dbReference>
<dbReference type="InterPro" id="IPR051164">
    <property type="entry name" value="NmrA-like_oxidored"/>
</dbReference>
<name>A0ABQ0GD35_9PEZI</name>
<dbReference type="EMBL" id="BAAFSV010000003">
    <property type="protein sequence ID" value="GAB1315450.1"/>
    <property type="molecule type" value="Genomic_DNA"/>
</dbReference>
<gene>
    <name evidence="4" type="ORF">MFIFM68171_05660</name>
</gene>
<dbReference type="InterPro" id="IPR008030">
    <property type="entry name" value="NmrA-like"/>
</dbReference>
<proteinExistence type="inferred from homology"/>
<reference evidence="4 5" key="1">
    <citation type="submission" date="2024-09" db="EMBL/GenBank/DDBJ databases">
        <title>Itraconazole resistance in Madurella fahalii resulting from another homologue of gene encoding cytochrome P450 14-alpha sterol demethylase (CYP51).</title>
        <authorList>
            <person name="Yoshioka I."/>
            <person name="Fahal A.H."/>
            <person name="Kaneko S."/>
            <person name="Yaguchi T."/>
        </authorList>
    </citation>
    <scope>NUCLEOTIDE SEQUENCE [LARGE SCALE GENOMIC DNA]</scope>
    <source>
        <strain evidence="4 5">IFM 68171</strain>
    </source>
</reference>
<accession>A0ABQ0GD35</accession>
<dbReference type="RefSeq" id="XP_070917181.1">
    <property type="nucleotide sequence ID" value="XM_071061080.1"/>
</dbReference>
<evidence type="ECO:0000313" key="4">
    <source>
        <dbReference type="EMBL" id="GAB1315450.1"/>
    </source>
</evidence>
<comment type="similarity">
    <text evidence="1">Belongs to the NmrA-type oxidoreductase family.</text>
</comment>
<keyword evidence="5" id="KW-1185">Reference proteome</keyword>
<sequence>MAKTITIVGATGAQGRGVATAFLNNPSYHVRAITRNPSSPSAQALAAQGAEVVQADLNSLPSLKSAFAGSQIVFGVTNFFEPFTTFQSPDKAMDVEVQQGINLALAASQTEGLEHYVWSTLPDIQSISQGKYVVPHFEGKSRVDRYIRGELPELAEKTTFLWVTFYAANYKFPMFTPIWVPSASRYVQLGSYAGETPITTVGDVEKNIGPFVKGVVEGGEKARGEIVLASVGGYTANEMLQLWAKVKGTEATFARVGGDVYREIWPLWGEEMGVMMEFWDEYKERSWIDVEGRKVLKKEDLGITGLEGLEEAYKTLEL</sequence>
<dbReference type="Gene3D" id="3.40.50.720">
    <property type="entry name" value="NAD(P)-binding Rossmann-like Domain"/>
    <property type="match status" value="1"/>
</dbReference>
<dbReference type="InterPro" id="IPR036291">
    <property type="entry name" value="NAD(P)-bd_dom_sf"/>
</dbReference>
<organism evidence="4 5">
    <name type="scientific">Madurella fahalii</name>
    <dbReference type="NCBI Taxonomy" id="1157608"/>
    <lineage>
        <taxon>Eukaryota</taxon>
        <taxon>Fungi</taxon>
        <taxon>Dikarya</taxon>
        <taxon>Ascomycota</taxon>
        <taxon>Pezizomycotina</taxon>
        <taxon>Sordariomycetes</taxon>
        <taxon>Sordariomycetidae</taxon>
        <taxon>Sordariales</taxon>
        <taxon>Sordariales incertae sedis</taxon>
        <taxon>Madurella</taxon>
    </lineage>
</organism>
<dbReference type="Proteomes" id="UP001628179">
    <property type="component" value="Unassembled WGS sequence"/>
</dbReference>
<dbReference type="GeneID" id="98176403"/>
<dbReference type="SUPFAM" id="SSF51735">
    <property type="entry name" value="NAD(P)-binding Rossmann-fold domains"/>
    <property type="match status" value="1"/>
</dbReference>
<dbReference type="PANTHER" id="PTHR42748">
    <property type="entry name" value="NITROGEN METABOLITE REPRESSION PROTEIN NMRA FAMILY MEMBER"/>
    <property type="match status" value="1"/>
</dbReference>
<keyword evidence="2" id="KW-0521">NADP</keyword>
<evidence type="ECO:0000256" key="1">
    <source>
        <dbReference type="ARBA" id="ARBA00006328"/>
    </source>
</evidence>
<dbReference type="PANTHER" id="PTHR42748:SF28">
    <property type="entry name" value="NMRA-LIKE DOMAIN-CONTAINING PROTEIN"/>
    <property type="match status" value="1"/>
</dbReference>
<dbReference type="Gene3D" id="3.90.25.10">
    <property type="entry name" value="UDP-galactose 4-epimerase, domain 1"/>
    <property type="match status" value="1"/>
</dbReference>
<dbReference type="Pfam" id="PF05368">
    <property type="entry name" value="NmrA"/>
    <property type="match status" value="1"/>
</dbReference>
<comment type="caution">
    <text evidence="4">The sequence shown here is derived from an EMBL/GenBank/DDBJ whole genome shotgun (WGS) entry which is preliminary data.</text>
</comment>
<evidence type="ECO:0000256" key="2">
    <source>
        <dbReference type="ARBA" id="ARBA00022857"/>
    </source>
</evidence>
<evidence type="ECO:0000259" key="3">
    <source>
        <dbReference type="Pfam" id="PF05368"/>
    </source>
</evidence>
<protein>
    <recommendedName>
        <fullName evidence="3">NmrA-like domain-containing protein</fullName>
    </recommendedName>
</protein>